<dbReference type="InterPro" id="IPR002110">
    <property type="entry name" value="Ankyrin_rpt"/>
</dbReference>
<dbReference type="InterPro" id="IPR036770">
    <property type="entry name" value="Ankyrin_rpt-contain_sf"/>
</dbReference>
<feature type="repeat" description="ANK" evidence="3">
    <location>
        <begin position="102"/>
        <end position="135"/>
    </location>
</feature>
<feature type="repeat" description="ANK" evidence="3">
    <location>
        <begin position="20"/>
        <end position="42"/>
    </location>
</feature>
<reference evidence="4" key="1">
    <citation type="journal article" date="2019" name="Sci. Rep.">
        <title>Draft genome of Tanacetum cinerariifolium, the natural source of mosquito coil.</title>
        <authorList>
            <person name="Yamashiro T."/>
            <person name="Shiraishi A."/>
            <person name="Satake H."/>
            <person name="Nakayama K."/>
        </authorList>
    </citation>
    <scope>NUCLEOTIDE SEQUENCE</scope>
</reference>
<dbReference type="Pfam" id="PF13637">
    <property type="entry name" value="Ank_4"/>
    <property type="match status" value="1"/>
</dbReference>
<proteinExistence type="predicted"/>
<dbReference type="Pfam" id="PF00023">
    <property type="entry name" value="Ank"/>
    <property type="match status" value="1"/>
</dbReference>
<protein>
    <submittedName>
        <fullName evidence="4">Uncharacterized protein</fullName>
    </submittedName>
</protein>
<keyword evidence="1" id="KW-0677">Repeat</keyword>
<dbReference type="PROSITE" id="PS50088">
    <property type="entry name" value="ANK_REPEAT"/>
    <property type="match status" value="3"/>
</dbReference>
<dbReference type="EMBL" id="BKCJ010544550">
    <property type="protein sequence ID" value="GFB06524.1"/>
    <property type="molecule type" value="Genomic_DNA"/>
</dbReference>
<gene>
    <name evidence="4" type="ORF">Tci_678495</name>
</gene>
<evidence type="ECO:0000256" key="3">
    <source>
        <dbReference type="PROSITE-ProRule" id="PRU00023"/>
    </source>
</evidence>
<organism evidence="4">
    <name type="scientific">Tanacetum cinerariifolium</name>
    <name type="common">Dalmatian daisy</name>
    <name type="synonym">Chrysanthemum cinerariifolium</name>
    <dbReference type="NCBI Taxonomy" id="118510"/>
    <lineage>
        <taxon>Eukaryota</taxon>
        <taxon>Viridiplantae</taxon>
        <taxon>Streptophyta</taxon>
        <taxon>Embryophyta</taxon>
        <taxon>Tracheophyta</taxon>
        <taxon>Spermatophyta</taxon>
        <taxon>Magnoliopsida</taxon>
        <taxon>eudicotyledons</taxon>
        <taxon>Gunneridae</taxon>
        <taxon>Pentapetalae</taxon>
        <taxon>asterids</taxon>
        <taxon>campanulids</taxon>
        <taxon>Asterales</taxon>
        <taxon>Asteraceae</taxon>
        <taxon>Asteroideae</taxon>
        <taxon>Anthemideae</taxon>
        <taxon>Anthemidinae</taxon>
        <taxon>Tanacetum</taxon>
    </lineage>
</organism>
<feature type="repeat" description="ANK" evidence="3">
    <location>
        <begin position="355"/>
        <end position="375"/>
    </location>
</feature>
<dbReference type="Gene3D" id="1.25.40.20">
    <property type="entry name" value="Ankyrin repeat-containing domain"/>
    <property type="match status" value="3"/>
</dbReference>
<dbReference type="SMART" id="SM00248">
    <property type="entry name" value="ANK"/>
    <property type="match status" value="5"/>
</dbReference>
<dbReference type="AlphaFoldDB" id="A0A699KWY8"/>
<dbReference type="PROSITE" id="PS50297">
    <property type="entry name" value="ANK_REP_REGION"/>
    <property type="match status" value="2"/>
</dbReference>
<dbReference type="PRINTS" id="PR01415">
    <property type="entry name" value="ANKYRIN"/>
</dbReference>
<dbReference type="Pfam" id="PF12796">
    <property type="entry name" value="Ank_2"/>
    <property type="match status" value="1"/>
</dbReference>
<dbReference type="PANTHER" id="PTHR24126:SF40">
    <property type="entry name" value="ANKYRIN REPEAT FAMILY PROTEIN"/>
    <property type="match status" value="1"/>
</dbReference>
<dbReference type="PANTHER" id="PTHR24126">
    <property type="entry name" value="ANKYRIN REPEAT, PH AND SEC7 DOMAIN CONTAINING PROTEIN SECG-RELATED"/>
    <property type="match status" value="1"/>
</dbReference>
<evidence type="ECO:0000256" key="2">
    <source>
        <dbReference type="ARBA" id="ARBA00023043"/>
    </source>
</evidence>
<evidence type="ECO:0000256" key="1">
    <source>
        <dbReference type="ARBA" id="ARBA00022737"/>
    </source>
</evidence>
<dbReference type="SUPFAM" id="SSF48403">
    <property type="entry name" value="Ankyrin repeat"/>
    <property type="match status" value="2"/>
</dbReference>
<accession>A0A699KWY8</accession>
<feature type="non-terminal residue" evidence="4">
    <location>
        <position position="375"/>
    </location>
</feature>
<name>A0A699KWY8_TANCI</name>
<keyword evidence="2 3" id="KW-0040">ANK repeat</keyword>
<sequence length="375" mass="41643">MQVVKYLVSTYDLINSTDKQGDTPLHIAACRGHISIVDVLIKASPSFVHSKNHAGETFPHTAITGFQTPTFRRLDRQVVFMKQLTTSKSYNIEEIINTTDNEGRTPLLLAIHGNIDSDLVELLIVFSINVNKRDNQGMTPLDLLKQRPVSPSSEILRRQLISAGSRSESWDQQYASPIDWAAANDHYDLVRELLRLNSNSLIKLSSLRRIHRLEVVWDDEEQFDDVAKNRSLVAQKLLHEGDHKRGKNTLIGSGYGGWLLYTAASAGDFAFVQELLHRDALLVFGEGEYGVTDILSMSSDGGQFEENIGGLPSVYKQEMKNGAVHALARGGNLDILTDLLGDCSNDKVLSYRDIQGSTILHTAAGRGQVEVVKYL</sequence>
<evidence type="ECO:0000313" key="4">
    <source>
        <dbReference type="EMBL" id="GFB06524.1"/>
    </source>
</evidence>
<comment type="caution">
    <text evidence="4">The sequence shown here is derived from an EMBL/GenBank/DDBJ whole genome shotgun (WGS) entry which is preliminary data.</text>
</comment>